<evidence type="ECO:0000313" key="2">
    <source>
        <dbReference type="Proteomes" id="UP000070188"/>
    </source>
</evidence>
<reference evidence="2" key="1">
    <citation type="submission" date="2015-04" db="EMBL/GenBank/DDBJ databases">
        <title>Physiological reanalysis, assessment of diazotrophy, and genome sequences of multiple isolates of Streptomyces thermoautotrophicus.</title>
        <authorList>
            <person name="MacKellar D.C."/>
            <person name="Lieber L."/>
            <person name="Norman J."/>
            <person name="Bolger A."/>
            <person name="Tobin C."/>
            <person name="Murray J.W."/>
            <person name="Chang R."/>
            <person name="Ford T."/>
            <person name="Nguyen P.Q."/>
            <person name="Woodward J."/>
            <person name="Permingeat H."/>
            <person name="Joshi N.S."/>
            <person name="Silver P.A."/>
            <person name="Usadel B."/>
            <person name="Rutherford A.W."/>
            <person name="Friesen M."/>
            <person name="Prell J."/>
        </authorList>
    </citation>
    <scope>NUCLEOTIDE SEQUENCE [LARGE SCALE GENOMIC DNA]</scope>
    <source>
        <strain evidence="2">H1</strain>
    </source>
</reference>
<dbReference type="Proteomes" id="UP000070188">
    <property type="component" value="Unassembled WGS sequence"/>
</dbReference>
<comment type="caution">
    <text evidence="1">The sequence shown here is derived from an EMBL/GenBank/DDBJ whole genome shotgun (WGS) entry which is preliminary data.</text>
</comment>
<organism evidence="1 2">
    <name type="scientific">Carbonactinospora thermoautotrophica</name>
    <dbReference type="NCBI Taxonomy" id="1469144"/>
    <lineage>
        <taxon>Bacteria</taxon>
        <taxon>Bacillati</taxon>
        <taxon>Actinomycetota</taxon>
        <taxon>Actinomycetes</taxon>
        <taxon>Kitasatosporales</taxon>
        <taxon>Carbonactinosporaceae</taxon>
        <taxon>Carbonactinospora</taxon>
    </lineage>
</organism>
<dbReference type="EMBL" id="LAXD01000001">
    <property type="protein sequence ID" value="KWX01383.1"/>
    <property type="molecule type" value="Genomic_DNA"/>
</dbReference>
<protein>
    <submittedName>
        <fullName evidence="1">Inositol 2-dehydrogenase</fullName>
    </submittedName>
</protein>
<dbReference type="STRING" id="1469144.LI90_2411"/>
<sequence>MERPYPACTEESDPHLASSPWLLLAVVPRSSGRHRPCQYFVFTFLRQELSMKH</sequence>
<accession>A0A132MU63</accession>
<keyword evidence="2" id="KW-1185">Reference proteome</keyword>
<dbReference type="AlphaFoldDB" id="A0A132MU63"/>
<evidence type="ECO:0000313" key="1">
    <source>
        <dbReference type="EMBL" id="KWX01383.1"/>
    </source>
</evidence>
<proteinExistence type="predicted"/>
<gene>
    <name evidence="1" type="ORF">LI90_2411</name>
</gene>
<name>A0A132MU63_9ACTN</name>